<reference evidence="4" key="1">
    <citation type="journal article" date="2020" name="Stud. Mycol.">
        <title>101 Dothideomycetes genomes: a test case for predicting lifestyles and emergence of pathogens.</title>
        <authorList>
            <person name="Haridas S."/>
            <person name="Albert R."/>
            <person name="Binder M."/>
            <person name="Bloem J."/>
            <person name="Labutti K."/>
            <person name="Salamov A."/>
            <person name="Andreopoulos B."/>
            <person name="Baker S."/>
            <person name="Barry K."/>
            <person name="Bills G."/>
            <person name="Bluhm B."/>
            <person name="Cannon C."/>
            <person name="Castanera R."/>
            <person name="Culley D."/>
            <person name="Daum C."/>
            <person name="Ezra D."/>
            <person name="Gonzalez J."/>
            <person name="Henrissat B."/>
            <person name="Kuo A."/>
            <person name="Liang C."/>
            <person name="Lipzen A."/>
            <person name="Lutzoni F."/>
            <person name="Magnuson J."/>
            <person name="Mondo S."/>
            <person name="Nolan M."/>
            <person name="Ohm R."/>
            <person name="Pangilinan J."/>
            <person name="Park H.-J."/>
            <person name="Ramirez L."/>
            <person name="Alfaro M."/>
            <person name="Sun H."/>
            <person name="Tritt A."/>
            <person name="Yoshinaga Y."/>
            <person name="Zwiers L.-H."/>
            <person name="Turgeon B."/>
            <person name="Goodwin S."/>
            <person name="Spatafora J."/>
            <person name="Crous P."/>
            <person name="Grigoriev I."/>
        </authorList>
    </citation>
    <scope>NUCLEOTIDE SEQUENCE</scope>
    <source>
        <strain evidence="4">ATCC 74209</strain>
    </source>
</reference>
<evidence type="ECO:0000256" key="1">
    <source>
        <dbReference type="ARBA" id="ARBA00006484"/>
    </source>
</evidence>
<dbReference type="InterPro" id="IPR002347">
    <property type="entry name" value="SDR_fam"/>
</dbReference>
<evidence type="ECO:0000313" key="5">
    <source>
        <dbReference type="Proteomes" id="UP000799536"/>
    </source>
</evidence>
<dbReference type="PANTHER" id="PTHR42760:SF37">
    <property type="entry name" value="CLAVALDEHYDE DEHYDROGENASE"/>
    <property type="match status" value="1"/>
</dbReference>
<dbReference type="OrthoDB" id="5840532at2759"/>
<dbReference type="PRINTS" id="PR00080">
    <property type="entry name" value="SDRFAMILY"/>
</dbReference>
<dbReference type="PRINTS" id="PR00081">
    <property type="entry name" value="GDHRDH"/>
</dbReference>
<accession>A0A9P4JS08</accession>
<gene>
    <name evidence="4" type="ORF">GQ43DRAFT_461646</name>
</gene>
<dbReference type="Pfam" id="PF13561">
    <property type="entry name" value="adh_short_C2"/>
    <property type="match status" value="1"/>
</dbReference>
<sequence length="279" mass="29399">MASFRTTGVALVTGAASGIGLGAANALAEAGALAVVFADIDKAGIRASSEDSKKFATNPDYSPRAYVLDVRNEASVNAVVEKVVEEFGRIDYLINCAGVDVASYVPIPDHDMEDYDKVLAVNTRGLLLCSTAVIKVMEKQEPRTFQTSSGITRDLGRGAIVNVTSALSYAAVPGKVAYIASKHASLGITKATAQDVKGKGIRVNAICPSWVRTPMYEEECKKFPPVEDFIKASVPVGRPAEVEEIGDSIVYLCSPAATYVNGIGLILDSGLTLTVHLGI</sequence>
<dbReference type="InterPro" id="IPR036291">
    <property type="entry name" value="NAD(P)-bd_dom_sf"/>
</dbReference>
<protein>
    <submittedName>
        <fullName evidence="4">NAD(P)-binding protein</fullName>
    </submittedName>
</protein>
<dbReference type="EMBL" id="ML993906">
    <property type="protein sequence ID" value="KAF2203324.1"/>
    <property type="molecule type" value="Genomic_DNA"/>
</dbReference>
<comment type="similarity">
    <text evidence="1">Belongs to the short-chain dehydrogenases/reductases (SDR) family.</text>
</comment>
<organism evidence="4 5">
    <name type="scientific">Delitschia confertaspora ATCC 74209</name>
    <dbReference type="NCBI Taxonomy" id="1513339"/>
    <lineage>
        <taxon>Eukaryota</taxon>
        <taxon>Fungi</taxon>
        <taxon>Dikarya</taxon>
        <taxon>Ascomycota</taxon>
        <taxon>Pezizomycotina</taxon>
        <taxon>Dothideomycetes</taxon>
        <taxon>Pleosporomycetidae</taxon>
        <taxon>Pleosporales</taxon>
        <taxon>Delitschiaceae</taxon>
        <taxon>Delitschia</taxon>
    </lineage>
</organism>
<dbReference type="FunFam" id="3.40.50.720:FF:000084">
    <property type="entry name" value="Short-chain dehydrogenase reductase"/>
    <property type="match status" value="1"/>
</dbReference>
<dbReference type="Proteomes" id="UP000799536">
    <property type="component" value="Unassembled WGS sequence"/>
</dbReference>
<dbReference type="Gene3D" id="3.40.50.720">
    <property type="entry name" value="NAD(P)-binding Rossmann-like Domain"/>
    <property type="match status" value="1"/>
</dbReference>
<dbReference type="GO" id="GO:0016616">
    <property type="term" value="F:oxidoreductase activity, acting on the CH-OH group of donors, NAD or NADP as acceptor"/>
    <property type="evidence" value="ECO:0007669"/>
    <property type="project" value="TreeGrafter"/>
</dbReference>
<dbReference type="PANTHER" id="PTHR42760">
    <property type="entry name" value="SHORT-CHAIN DEHYDROGENASES/REDUCTASES FAMILY MEMBER"/>
    <property type="match status" value="1"/>
</dbReference>
<dbReference type="CDD" id="cd05233">
    <property type="entry name" value="SDR_c"/>
    <property type="match status" value="1"/>
</dbReference>
<evidence type="ECO:0000256" key="3">
    <source>
        <dbReference type="ARBA" id="ARBA00023002"/>
    </source>
</evidence>
<dbReference type="AlphaFoldDB" id="A0A9P4JS08"/>
<evidence type="ECO:0000256" key="2">
    <source>
        <dbReference type="ARBA" id="ARBA00022857"/>
    </source>
</evidence>
<keyword evidence="3" id="KW-0560">Oxidoreductase</keyword>
<name>A0A9P4JS08_9PLEO</name>
<dbReference type="SUPFAM" id="SSF51735">
    <property type="entry name" value="NAD(P)-binding Rossmann-fold domains"/>
    <property type="match status" value="1"/>
</dbReference>
<evidence type="ECO:0000313" key="4">
    <source>
        <dbReference type="EMBL" id="KAF2203324.1"/>
    </source>
</evidence>
<keyword evidence="5" id="KW-1185">Reference proteome</keyword>
<proteinExistence type="inferred from homology"/>
<comment type="caution">
    <text evidence="4">The sequence shown here is derived from an EMBL/GenBank/DDBJ whole genome shotgun (WGS) entry which is preliminary data.</text>
</comment>
<keyword evidence="2" id="KW-0521">NADP</keyword>